<evidence type="ECO:0000256" key="7">
    <source>
        <dbReference type="ARBA" id="ARBA00023286"/>
    </source>
</evidence>
<proteinExistence type="predicted"/>
<gene>
    <name evidence="12" type="ORF">CCMP2556_LOCUS21768</name>
</gene>
<feature type="compositionally biased region" description="Basic and acidic residues" evidence="9">
    <location>
        <begin position="797"/>
        <end position="807"/>
    </location>
</feature>
<feature type="transmembrane region" description="Helical" evidence="10">
    <location>
        <begin position="141"/>
        <end position="160"/>
    </location>
</feature>
<dbReference type="Proteomes" id="UP001642484">
    <property type="component" value="Unassembled WGS sequence"/>
</dbReference>
<accession>A0ABP0LML2</accession>
<dbReference type="PANTHER" id="PTHR45638:SF11">
    <property type="entry name" value="CYCLIC NUCLEOTIDE-GATED CATION CHANNEL SUBUNIT A"/>
    <property type="match status" value="1"/>
</dbReference>
<evidence type="ECO:0000313" key="13">
    <source>
        <dbReference type="Proteomes" id="UP001642484"/>
    </source>
</evidence>
<dbReference type="SMART" id="SM00100">
    <property type="entry name" value="cNMP"/>
    <property type="match status" value="1"/>
</dbReference>
<dbReference type="PROSITE" id="PS00888">
    <property type="entry name" value="CNMP_BINDING_1"/>
    <property type="match status" value="1"/>
</dbReference>
<dbReference type="InterPro" id="IPR000595">
    <property type="entry name" value="cNMP-bd_dom"/>
</dbReference>
<dbReference type="PROSITE" id="PS50042">
    <property type="entry name" value="CNMP_BINDING_3"/>
    <property type="match status" value="1"/>
</dbReference>
<feature type="compositionally biased region" description="Basic and acidic residues" evidence="9">
    <location>
        <begin position="707"/>
        <end position="723"/>
    </location>
</feature>
<feature type="region of interest" description="Disordered" evidence="9">
    <location>
        <begin position="775"/>
        <end position="812"/>
    </location>
</feature>
<dbReference type="InterPro" id="IPR018488">
    <property type="entry name" value="cNMP-bd_CS"/>
</dbReference>
<evidence type="ECO:0000256" key="4">
    <source>
        <dbReference type="ARBA" id="ARBA00022989"/>
    </source>
</evidence>
<evidence type="ECO:0000256" key="6">
    <source>
        <dbReference type="ARBA" id="ARBA00023136"/>
    </source>
</evidence>
<dbReference type="Pfam" id="PF00027">
    <property type="entry name" value="cNMP_binding"/>
    <property type="match status" value="1"/>
</dbReference>
<evidence type="ECO:0000256" key="5">
    <source>
        <dbReference type="ARBA" id="ARBA00023065"/>
    </source>
</evidence>
<keyword evidence="3 10" id="KW-0812">Transmembrane</keyword>
<feature type="transmembrane region" description="Helical" evidence="10">
    <location>
        <begin position="172"/>
        <end position="195"/>
    </location>
</feature>
<evidence type="ECO:0000313" key="12">
    <source>
        <dbReference type="EMBL" id="CAK9040438.1"/>
    </source>
</evidence>
<keyword evidence="13" id="KW-1185">Reference proteome</keyword>
<feature type="domain" description="Cyclic nucleotide-binding" evidence="11">
    <location>
        <begin position="468"/>
        <end position="576"/>
    </location>
</feature>
<feature type="transmembrane region" description="Helical" evidence="10">
    <location>
        <begin position="319"/>
        <end position="341"/>
    </location>
</feature>
<keyword evidence="2" id="KW-0813">Transport</keyword>
<feature type="region of interest" description="Disordered" evidence="9">
    <location>
        <begin position="1"/>
        <end position="51"/>
    </location>
</feature>
<evidence type="ECO:0000256" key="3">
    <source>
        <dbReference type="ARBA" id="ARBA00022692"/>
    </source>
</evidence>
<feature type="compositionally biased region" description="Polar residues" evidence="9">
    <location>
        <begin position="645"/>
        <end position="659"/>
    </location>
</feature>
<dbReference type="Gene3D" id="2.60.120.10">
    <property type="entry name" value="Jelly Rolls"/>
    <property type="match status" value="1"/>
</dbReference>
<evidence type="ECO:0000259" key="11">
    <source>
        <dbReference type="PROSITE" id="PS50042"/>
    </source>
</evidence>
<keyword evidence="4 10" id="KW-1133">Transmembrane helix</keyword>
<feature type="transmembrane region" description="Helical" evidence="10">
    <location>
        <begin position="216"/>
        <end position="237"/>
    </location>
</feature>
<dbReference type="CDD" id="cd00038">
    <property type="entry name" value="CAP_ED"/>
    <property type="match status" value="1"/>
</dbReference>
<evidence type="ECO:0000256" key="9">
    <source>
        <dbReference type="SAM" id="MobiDB-lite"/>
    </source>
</evidence>
<feature type="compositionally biased region" description="Polar residues" evidence="9">
    <location>
        <begin position="37"/>
        <end position="46"/>
    </location>
</feature>
<evidence type="ECO:0000256" key="8">
    <source>
        <dbReference type="ARBA" id="ARBA00023303"/>
    </source>
</evidence>
<keyword evidence="8" id="KW-0407">Ion channel</keyword>
<dbReference type="InterPro" id="IPR014710">
    <property type="entry name" value="RmlC-like_jellyroll"/>
</dbReference>
<feature type="transmembrane region" description="Helical" evidence="10">
    <location>
        <begin position="278"/>
        <end position="298"/>
    </location>
</feature>
<comment type="subcellular location">
    <subcellularLocation>
        <location evidence="1">Membrane</location>
        <topology evidence="1">Multi-pass membrane protein</topology>
    </subcellularLocation>
</comment>
<dbReference type="EMBL" id="CAXAMN010013335">
    <property type="protein sequence ID" value="CAK9040438.1"/>
    <property type="molecule type" value="Genomic_DNA"/>
</dbReference>
<comment type="caution">
    <text evidence="12">The sequence shown here is derived from an EMBL/GenBank/DDBJ whole genome shotgun (WGS) entry which is preliminary data.</text>
</comment>
<feature type="region of interest" description="Disordered" evidence="9">
    <location>
        <begin position="614"/>
        <end position="670"/>
    </location>
</feature>
<keyword evidence="7" id="KW-1071">Ligand-gated ion channel</keyword>
<dbReference type="PROSITE" id="PS00889">
    <property type="entry name" value="CNMP_BINDING_2"/>
    <property type="match status" value="1"/>
</dbReference>
<feature type="region of interest" description="Disordered" evidence="9">
    <location>
        <begin position="684"/>
        <end position="752"/>
    </location>
</feature>
<feature type="compositionally biased region" description="Basic and acidic residues" evidence="9">
    <location>
        <begin position="633"/>
        <end position="644"/>
    </location>
</feature>
<reference evidence="12 13" key="1">
    <citation type="submission" date="2024-02" db="EMBL/GenBank/DDBJ databases">
        <authorList>
            <person name="Chen Y."/>
            <person name="Shah S."/>
            <person name="Dougan E. K."/>
            <person name="Thang M."/>
            <person name="Chan C."/>
        </authorList>
    </citation>
    <scope>NUCLEOTIDE SEQUENCE [LARGE SCALE GENOMIC DNA]</scope>
</reference>
<evidence type="ECO:0000256" key="1">
    <source>
        <dbReference type="ARBA" id="ARBA00004141"/>
    </source>
</evidence>
<feature type="region of interest" description="Disordered" evidence="9">
    <location>
        <begin position="824"/>
        <end position="845"/>
    </location>
</feature>
<evidence type="ECO:0000256" key="10">
    <source>
        <dbReference type="SAM" id="Phobius"/>
    </source>
</evidence>
<dbReference type="PANTHER" id="PTHR45638">
    <property type="entry name" value="CYCLIC NUCLEOTIDE-GATED CATION CHANNEL SUBUNIT A"/>
    <property type="match status" value="1"/>
</dbReference>
<keyword evidence="5" id="KW-0406">Ion transport</keyword>
<protein>
    <recommendedName>
        <fullName evidence="11">Cyclic nucleotide-binding domain-containing protein</fullName>
    </recommendedName>
</protein>
<organism evidence="12 13">
    <name type="scientific">Durusdinium trenchii</name>
    <dbReference type="NCBI Taxonomy" id="1381693"/>
    <lineage>
        <taxon>Eukaryota</taxon>
        <taxon>Sar</taxon>
        <taxon>Alveolata</taxon>
        <taxon>Dinophyceae</taxon>
        <taxon>Suessiales</taxon>
        <taxon>Symbiodiniaceae</taxon>
        <taxon>Durusdinium</taxon>
    </lineage>
</organism>
<evidence type="ECO:0000256" key="2">
    <source>
        <dbReference type="ARBA" id="ARBA00022448"/>
    </source>
</evidence>
<dbReference type="SUPFAM" id="SSF51206">
    <property type="entry name" value="cAMP-binding domain-like"/>
    <property type="match status" value="1"/>
</dbReference>
<name>A0ABP0LML2_9DINO</name>
<keyword evidence="6 10" id="KW-0472">Membrane</keyword>
<feature type="compositionally biased region" description="Basic and acidic residues" evidence="9">
    <location>
        <begin position="684"/>
        <end position="700"/>
    </location>
</feature>
<feature type="transmembrane region" description="Helical" evidence="10">
    <location>
        <begin position="361"/>
        <end position="383"/>
    </location>
</feature>
<dbReference type="InterPro" id="IPR018490">
    <property type="entry name" value="cNMP-bd_dom_sf"/>
</dbReference>
<sequence length="845" mass="94789">MSPPLVGSKSSRAASAETVDSAIPSVTRQEAVRAPSRKSTQSMNSKASKEPSGLGRLFGLYKFQQRVSLARSVFASFTRDSRSNQWSPGELERSLYEGQHHDDEISDILNIKELFHGDDDDVDEDLLWRFHLSRAARMVELVRLLSVVGTCIVAPLSFILSGDLNNPELVPGGSGLLAFDCIMDVVYGICLALRFRISFLHPITKKEVLDPQKIRSYFTGSVIWWIQVASAFSYLWLGLGATLLLNNLKIIRVGPLLRAPDALWRLEDNIVVRLGRPVVLLVLGAHWTACLLFTVGGFRQELINHEEEFATTFNMGYGISGQVSGGVSLYFMAFVEALYMLTGSLDNPLGDGGPRHKDFGSLLMVSIFGPLGCVVVALFISAIMREQQRAFALDSKHEENKAFMERALQILEIPPELQRRVLSMHLFQKFEHDVEAFNSLFEKKNLSKALENTLLVYLYRQTLVTSPHFRNKDPNYIIAVVNVLEDQVFLPGDYVVRKGEVATSMYFVSRGWLTILVADHEDEHNVDKAKPIPQRLGVGDQFGEIALVRDTVRTAWVRADTYVIVSALPSSAIRHVWHFYPKEREELLQTVERHAERDRKRRVRQRWEKGLGGATVTPWKVRGGPSEVPKVPKTSEGESGRCEQSDSGESPRSAPINNEPSDREERNDLSQLVVRRLQAIESRMDELLRRQRTLERRLESKPSGGPMEEKQKHPAHPAEEKWSQKLPQAPTERPRSGRLKKAKPAKPCVDLTGFTGEVGYREEGHCDPSLEKLANEVSPTRRSKRWAVAGAVQAQEMDEKGTDEDMSRPAVEADAESVILQLNFPEDHPGHPGAEPHGAFSGSER</sequence>
<dbReference type="SUPFAM" id="SSF81324">
    <property type="entry name" value="Voltage-gated potassium channels"/>
    <property type="match status" value="1"/>
</dbReference>
<dbReference type="InterPro" id="IPR050866">
    <property type="entry name" value="CNG_cation_channel"/>
</dbReference>